<dbReference type="InterPro" id="IPR001057">
    <property type="entry name" value="Glu/AcGlu_kinase"/>
</dbReference>
<comment type="pathway">
    <text evidence="8">Amino-acid biosynthesis; L-proline biosynthesis; L-glutamate 5-semialdehyde from L-glutamate: step 1/2.</text>
</comment>
<dbReference type="EMBL" id="BAFE01000030">
    <property type="protein sequence ID" value="GAB48000.1"/>
    <property type="molecule type" value="Genomic_DNA"/>
</dbReference>
<gene>
    <name evidence="8 10" type="primary">proB</name>
    <name evidence="10" type="ORF">MOPEL_032_00420</name>
</gene>
<feature type="binding site" evidence="8">
    <location>
        <position position="137"/>
    </location>
    <ligand>
        <name>substrate</name>
    </ligand>
</feature>
<evidence type="ECO:0000256" key="5">
    <source>
        <dbReference type="ARBA" id="ARBA00022741"/>
    </source>
</evidence>
<dbReference type="Gene3D" id="2.30.130.10">
    <property type="entry name" value="PUA domain"/>
    <property type="match status" value="1"/>
</dbReference>
<keyword evidence="7 8" id="KW-0067">ATP-binding</keyword>
<evidence type="ECO:0000256" key="8">
    <source>
        <dbReference type="HAMAP-Rule" id="MF_00456"/>
    </source>
</evidence>
<evidence type="ECO:0000256" key="4">
    <source>
        <dbReference type="ARBA" id="ARBA00022679"/>
    </source>
</evidence>
<dbReference type="PIRSF" id="PIRSF000729">
    <property type="entry name" value="GK"/>
    <property type="match status" value="1"/>
</dbReference>
<dbReference type="CDD" id="cd21157">
    <property type="entry name" value="PUA_G5K"/>
    <property type="match status" value="1"/>
</dbReference>
<accession>H5UQJ2</accession>
<evidence type="ECO:0000259" key="9">
    <source>
        <dbReference type="SMART" id="SM00359"/>
    </source>
</evidence>
<dbReference type="GO" id="GO:0004349">
    <property type="term" value="F:glutamate 5-kinase activity"/>
    <property type="evidence" value="ECO:0007669"/>
    <property type="project" value="UniProtKB-UniRule"/>
</dbReference>
<evidence type="ECO:0000256" key="2">
    <source>
        <dbReference type="ARBA" id="ARBA00022605"/>
    </source>
</evidence>
<feature type="domain" description="PUA" evidence="9">
    <location>
        <begin position="273"/>
        <end position="356"/>
    </location>
</feature>
<dbReference type="HAMAP" id="MF_00456">
    <property type="entry name" value="ProB"/>
    <property type="match status" value="1"/>
</dbReference>
<dbReference type="CDD" id="cd04242">
    <property type="entry name" value="AAK_G5K_ProB"/>
    <property type="match status" value="1"/>
</dbReference>
<evidence type="ECO:0000256" key="7">
    <source>
        <dbReference type="ARBA" id="ARBA00022840"/>
    </source>
</evidence>
<keyword evidence="11" id="KW-1185">Reference proteome</keyword>
<dbReference type="InterPro" id="IPR036393">
    <property type="entry name" value="AceGlu_kinase-like_sf"/>
</dbReference>
<dbReference type="AlphaFoldDB" id="H5UQJ2"/>
<dbReference type="STRING" id="1089455.MOPEL_032_00420"/>
<comment type="catalytic activity">
    <reaction evidence="8">
        <text>L-glutamate + ATP = L-glutamyl 5-phosphate + ADP</text>
        <dbReference type="Rhea" id="RHEA:14877"/>
        <dbReference type="ChEBI" id="CHEBI:29985"/>
        <dbReference type="ChEBI" id="CHEBI:30616"/>
        <dbReference type="ChEBI" id="CHEBI:58274"/>
        <dbReference type="ChEBI" id="CHEBI:456216"/>
        <dbReference type="EC" id="2.7.2.11"/>
    </reaction>
</comment>
<evidence type="ECO:0000313" key="10">
    <source>
        <dbReference type="EMBL" id="GAB48000.1"/>
    </source>
</evidence>
<organism evidence="10 11">
    <name type="scientific">Mobilicoccus pelagius NBRC 104925</name>
    <dbReference type="NCBI Taxonomy" id="1089455"/>
    <lineage>
        <taxon>Bacteria</taxon>
        <taxon>Bacillati</taxon>
        <taxon>Actinomycetota</taxon>
        <taxon>Actinomycetes</taxon>
        <taxon>Micrococcales</taxon>
        <taxon>Dermatophilaceae</taxon>
        <taxon>Mobilicoccus</taxon>
    </lineage>
</organism>
<dbReference type="Gene3D" id="3.40.1160.10">
    <property type="entry name" value="Acetylglutamate kinase-like"/>
    <property type="match status" value="1"/>
</dbReference>
<dbReference type="Proteomes" id="UP000004367">
    <property type="component" value="Unassembled WGS sequence"/>
</dbReference>
<feature type="binding site" evidence="8">
    <location>
        <position position="149"/>
    </location>
    <ligand>
        <name>substrate</name>
    </ligand>
</feature>
<dbReference type="SUPFAM" id="SSF53633">
    <property type="entry name" value="Carbamate kinase-like"/>
    <property type="match status" value="1"/>
</dbReference>
<evidence type="ECO:0000256" key="1">
    <source>
        <dbReference type="ARBA" id="ARBA00022490"/>
    </source>
</evidence>
<dbReference type="GO" id="GO:0005524">
    <property type="term" value="F:ATP binding"/>
    <property type="evidence" value="ECO:0007669"/>
    <property type="project" value="UniProtKB-KW"/>
</dbReference>
<feature type="binding site" evidence="8">
    <location>
        <position position="10"/>
    </location>
    <ligand>
        <name>ATP</name>
        <dbReference type="ChEBI" id="CHEBI:30616"/>
    </ligand>
</feature>
<dbReference type="InterPro" id="IPR002478">
    <property type="entry name" value="PUA"/>
</dbReference>
<dbReference type="Pfam" id="PF00696">
    <property type="entry name" value="AA_kinase"/>
    <property type="match status" value="1"/>
</dbReference>
<evidence type="ECO:0000313" key="11">
    <source>
        <dbReference type="Proteomes" id="UP000004367"/>
    </source>
</evidence>
<comment type="caution">
    <text evidence="10">The sequence shown here is derived from an EMBL/GenBank/DDBJ whole genome shotgun (WGS) entry which is preliminary data.</text>
</comment>
<dbReference type="FunFam" id="3.40.1160.10:FF:000018">
    <property type="entry name" value="Glutamate 5-kinase"/>
    <property type="match status" value="1"/>
</dbReference>
<dbReference type="EC" id="2.7.2.11" evidence="8"/>
<keyword evidence="1 8" id="KW-0963">Cytoplasm</keyword>
<dbReference type="InterPro" id="IPR019797">
    <property type="entry name" value="Glutamate_5-kinase_CS"/>
</dbReference>
<keyword evidence="6 8" id="KW-0418">Kinase</keyword>
<protein>
    <recommendedName>
        <fullName evidence="8">Glutamate 5-kinase</fullName>
        <ecNumber evidence="8">2.7.2.11</ecNumber>
    </recommendedName>
    <alternativeName>
        <fullName evidence="8">Gamma-glutamyl kinase</fullName>
        <shortName evidence="8">GK</shortName>
    </alternativeName>
</protein>
<keyword evidence="5 8" id="KW-0547">Nucleotide-binding</keyword>
<dbReference type="PRINTS" id="PR00474">
    <property type="entry name" value="GLU5KINASE"/>
</dbReference>
<keyword evidence="3 8" id="KW-0641">Proline biosynthesis</keyword>
<proteinExistence type="inferred from homology"/>
<evidence type="ECO:0000256" key="3">
    <source>
        <dbReference type="ARBA" id="ARBA00022650"/>
    </source>
</evidence>
<dbReference type="InterPro" id="IPR001048">
    <property type="entry name" value="Asp/Glu/Uridylate_kinase"/>
</dbReference>
<dbReference type="InterPro" id="IPR036974">
    <property type="entry name" value="PUA_sf"/>
</dbReference>
<dbReference type="PROSITE" id="PS50890">
    <property type="entry name" value="PUA"/>
    <property type="match status" value="1"/>
</dbReference>
<dbReference type="PANTHER" id="PTHR43654:SF1">
    <property type="entry name" value="ISOPENTENYL PHOSPHATE KINASE"/>
    <property type="match status" value="1"/>
</dbReference>
<dbReference type="PANTHER" id="PTHR43654">
    <property type="entry name" value="GLUTAMATE 5-KINASE"/>
    <property type="match status" value="1"/>
</dbReference>
<keyword evidence="2 8" id="KW-0028">Amino-acid biosynthesis</keyword>
<evidence type="ECO:0000256" key="6">
    <source>
        <dbReference type="ARBA" id="ARBA00022777"/>
    </source>
</evidence>
<comment type="similarity">
    <text evidence="8">Belongs to the glutamate 5-kinase family.</text>
</comment>
<dbReference type="UniPathway" id="UPA00098">
    <property type="reaction ID" value="UER00359"/>
</dbReference>
<feature type="binding site" evidence="8">
    <location>
        <position position="50"/>
    </location>
    <ligand>
        <name>substrate</name>
    </ligand>
</feature>
<dbReference type="Pfam" id="PF01472">
    <property type="entry name" value="PUA"/>
    <property type="match status" value="1"/>
</dbReference>
<feature type="binding site" evidence="8">
    <location>
        <begin position="210"/>
        <end position="216"/>
    </location>
    <ligand>
        <name>ATP</name>
        <dbReference type="ChEBI" id="CHEBI:30616"/>
    </ligand>
</feature>
<dbReference type="InterPro" id="IPR011529">
    <property type="entry name" value="Glu_5kinase"/>
</dbReference>
<comment type="function">
    <text evidence="8">Catalyzes the transfer of a phosphate group to glutamate to form L-glutamate 5-phosphate.</text>
</comment>
<name>H5UQJ2_9MICO</name>
<dbReference type="PROSITE" id="PS00902">
    <property type="entry name" value="GLUTAMATE_5_KINASE"/>
    <property type="match status" value="1"/>
</dbReference>
<comment type="subcellular location">
    <subcellularLocation>
        <location evidence="8">Cytoplasm</location>
    </subcellularLocation>
</comment>
<dbReference type="GO" id="GO:0005829">
    <property type="term" value="C:cytosol"/>
    <property type="evidence" value="ECO:0007669"/>
    <property type="project" value="TreeGrafter"/>
</dbReference>
<dbReference type="GO" id="GO:0003723">
    <property type="term" value="F:RNA binding"/>
    <property type="evidence" value="ECO:0007669"/>
    <property type="project" value="InterPro"/>
</dbReference>
<dbReference type="InterPro" id="IPR015947">
    <property type="entry name" value="PUA-like_sf"/>
</dbReference>
<feature type="binding site" evidence="8">
    <location>
        <begin position="169"/>
        <end position="170"/>
    </location>
    <ligand>
        <name>ATP</name>
        <dbReference type="ChEBI" id="CHEBI:30616"/>
    </ligand>
</feature>
<dbReference type="InterPro" id="IPR005715">
    <property type="entry name" value="Glu_5kinase/COase_Synthase"/>
</dbReference>
<dbReference type="eggNOG" id="COG0263">
    <property type="taxonomic scope" value="Bacteria"/>
</dbReference>
<keyword evidence="4 8" id="KW-0808">Transferase</keyword>
<dbReference type="SUPFAM" id="SSF88697">
    <property type="entry name" value="PUA domain-like"/>
    <property type="match status" value="1"/>
</dbReference>
<dbReference type="SMART" id="SM00359">
    <property type="entry name" value="PUA"/>
    <property type="match status" value="1"/>
</dbReference>
<dbReference type="InterPro" id="IPR041739">
    <property type="entry name" value="G5K_ProB"/>
</dbReference>
<dbReference type="NCBIfam" id="TIGR01027">
    <property type="entry name" value="proB"/>
    <property type="match status" value="1"/>
</dbReference>
<dbReference type="GO" id="GO:0055129">
    <property type="term" value="P:L-proline biosynthetic process"/>
    <property type="evidence" value="ECO:0007669"/>
    <property type="project" value="UniProtKB-UniRule"/>
</dbReference>
<sequence length="364" mass="37597">MREARTVVVKVGSSSLTTPEGVLDVARLTALADALAARRLAGSDVVLVSSGAIAAGIVPLGHTTRPNDLATQQAAASVGQGALIAAYTAAFGAHGLTVGQLLLTADDLIRRQNYGNARRAVGRLLRLGVVPVVNENDAVATDEIGFGDNDRLAALVAHLTRADALLLLTDVDGLYDGPPSEAGSVRIPLVRRQEDLAEVRLGGTGSKVGTGGMVTKVEAARIATGAGVTTLLTSADQIVDALTGRDAGTVFLPTGTRPASRMLWLAHASDPAGRLVVDDGAVRALRGRGASLLPAGIVRVEGSFDEGAPVEVVDRRGIGVARGLVAYGSDELPRLLGRSTTWIADVFGGEYAREIVHRDHLVLV</sequence>
<reference evidence="10 11" key="1">
    <citation type="submission" date="2012-02" db="EMBL/GenBank/DDBJ databases">
        <title>Whole genome shotgun sequence of Mobilicoccus pelagius NBRC 104925.</title>
        <authorList>
            <person name="Yoshida Y."/>
            <person name="Hosoyama A."/>
            <person name="Tsuchikane K."/>
            <person name="Katsumata H."/>
            <person name="Yamazaki S."/>
            <person name="Fujita N."/>
        </authorList>
    </citation>
    <scope>NUCLEOTIDE SEQUENCE [LARGE SCALE GENOMIC DNA]</scope>
    <source>
        <strain evidence="10 11">NBRC 104925</strain>
    </source>
</reference>